<reference evidence="1" key="1">
    <citation type="submission" date="2020-08" db="EMBL/GenBank/DDBJ databases">
        <title>Multicomponent nature underlies the extraordinary mechanical properties of spider dragline silk.</title>
        <authorList>
            <person name="Kono N."/>
            <person name="Nakamura H."/>
            <person name="Mori M."/>
            <person name="Yoshida Y."/>
            <person name="Ohtoshi R."/>
            <person name="Malay A.D."/>
            <person name="Moran D.A.P."/>
            <person name="Tomita M."/>
            <person name="Numata K."/>
            <person name="Arakawa K."/>
        </authorList>
    </citation>
    <scope>NUCLEOTIDE SEQUENCE</scope>
</reference>
<keyword evidence="2" id="KW-1185">Reference proteome</keyword>
<gene>
    <name evidence="1" type="primary">EVAR_88238_1</name>
    <name evidence="1" type="ORF">TNIN_66801</name>
</gene>
<dbReference type="Proteomes" id="UP000886998">
    <property type="component" value="Unassembled WGS sequence"/>
</dbReference>
<evidence type="ECO:0000313" key="2">
    <source>
        <dbReference type="Proteomes" id="UP000886998"/>
    </source>
</evidence>
<dbReference type="EMBL" id="BMAV01004085">
    <property type="protein sequence ID" value="GFY44156.1"/>
    <property type="molecule type" value="Genomic_DNA"/>
</dbReference>
<protein>
    <submittedName>
        <fullName evidence="1">Uncharacterized protein</fullName>
    </submittedName>
</protein>
<name>A0A8X6X2A8_9ARAC</name>
<sequence>MADLCFICNESLSQGDPSNVVRGLKILKEASIQRNDGHIDFLKSSTPENVHTKCQHRNDTLKTANIYQHLVRISERSYTLYDLIASEAKYHTLYYANFLNRLPSTEKKHRQDNQVSEAMAESFNYIKNHDDSQSTLKELRDVLTGDPEEERLRIVEAAAAIIREDIRSSVVETKSYPPPRCCIYGGQQCSLGFAASYGNTVHFEISTAYHPQPRILSSELGALLQYAGDNANINVYTLDGNNTPCYGND</sequence>
<evidence type="ECO:0000313" key="1">
    <source>
        <dbReference type="EMBL" id="GFY44156.1"/>
    </source>
</evidence>
<organism evidence="1 2">
    <name type="scientific">Trichonephila inaurata madagascariensis</name>
    <dbReference type="NCBI Taxonomy" id="2747483"/>
    <lineage>
        <taxon>Eukaryota</taxon>
        <taxon>Metazoa</taxon>
        <taxon>Ecdysozoa</taxon>
        <taxon>Arthropoda</taxon>
        <taxon>Chelicerata</taxon>
        <taxon>Arachnida</taxon>
        <taxon>Araneae</taxon>
        <taxon>Araneomorphae</taxon>
        <taxon>Entelegynae</taxon>
        <taxon>Araneoidea</taxon>
        <taxon>Nephilidae</taxon>
        <taxon>Trichonephila</taxon>
        <taxon>Trichonephila inaurata</taxon>
    </lineage>
</organism>
<comment type="caution">
    <text evidence="1">The sequence shown here is derived from an EMBL/GenBank/DDBJ whole genome shotgun (WGS) entry which is preliminary data.</text>
</comment>
<accession>A0A8X6X2A8</accession>
<proteinExistence type="predicted"/>
<dbReference type="AlphaFoldDB" id="A0A8X6X2A8"/>